<dbReference type="Proteomes" id="UP000298030">
    <property type="component" value="Unassembled WGS sequence"/>
</dbReference>
<keyword evidence="3" id="KW-1185">Reference proteome</keyword>
<accession>A0A4Y7TRH7</accession>
<evidence type="ECO:0000256" key="1">
    <source>
        <dbReference type="SAM" id="MobiDB-lite"/>
    </source>
</evidence>
<comment type="caution">
    <text evidence="2">The sequence shown here is derived from an EMBL/GenBank/DDBJ whole genome shotgun (WGS) entry which is preliminary data.</text>
</comment>
<gene>
    <name evidence="2" type="ORF">FA13DRAFT_1682764</name>
</gene>
<feature type="region of interest" description="Disordered" evidence="1">
    <location>
        <begin position="1"/>
        <end position="40"/>
    </location>
</feature>
<dbReference type="STRING" id="71717.A0A4Y7TRH7"/>
<dbReference type="Pfam" id="PF07426">
    <property type="entry name" value="Dynactin_p22"/>
    <property type="match status" value="1"/>
</dbReference>
<dbReference type="OrthoDB" id="16729at2759"/>
<evidence type="ECO:0000313" key="2">
    <source>
        <dbReference type="EMBL" id="TEB36591.1"/>
    </source>
</evidence>
<reference evidence="2 3" key="1">
    <citation type="journal article" date="2019" name="Nat. Ecol. Evol.">
        <title>Megaphylogeny resolves global patterns of mushroom evolution.</title>
        <authorList>
            <person name="Varga T."/>
            <person name="Krizsan K."/>
            <person name="Foldi C."/>
            <person name="Dima B."/>
            <person name="Sanchez-Garcia M."/>
            <person name="Sanchez-Ramirez S."/>
            <person name="Szollosi G.J."/>
            <person name="Szarkandi J.G."/>
            <person name="Papp V."/>
            <person name="Albert L."/>
            <person name="Andreopoulos W."/>
            <person name="Angelini C."/>
            <person name="Antonin V."/>
            <person name="Barry K.W."/>
            <person name="Bougher N.L."/>
            <person name="Buchanan P."/>
            <person name="Buyck B."/>
            <person name="Bense V."/>
            <person name="Catcheside P."/>
            <person name="Chovatia M."/>
            <person name="Cooper J."/>
            <person name="Damon W."/>
            <person name="Desjardin D."/>
            <person name="Finy P."/>
            <person name="Geml J."/>
            <person name="Haridas S."/>
            <person name="Hughes K."/>
            <person name="Justo A."/>
            <person name="Karasinski D."/>
            <person name="Kautmanova I."/>
            <person name="Kiss B."/>
            <person name="Kocsube S."/>
            <person name="Kotiranta H."/>
            <person name="LaButti K.M."/>
            <person name="Lechner B.E."/>
            <person name="Liimatainen K."/>
            <person name="Lipzen A."/>
            <person name="Lukacs Z."/>
            <person name="Mihaltcheva S."/>
            <person name="Morgado L.N."/>
            <person name="Niskanen T."/>
            <person name="Noordeloos M.E."/>
            <person name="Ohm R.A."/>
            <person name="Ortiz-Santana B."/>
            <person name="Ovrebo C."/>
            <person name="Racz N."/>
            <person name="Riley R."/>
            <person name="Savchenko A."/>
            <person name="Shiryaev A."/>
            <person name="Soop K."/>
            <person name="Spirin V."/>
            <person name="Szebenyi C."/>
            <person name="Tomsovsky M."/>
            <person name="Tulloss R.E."/>
            <person name="Uehling J."/>
            <person name="Grigoriev I.V."/>
            <person name="Vagvolgyi C."/>
            <person name="Papp T."/>
            <person name="Martin F.M."/>
            <person name="Miettinen O."/>
            <person name="Hibbett D.S."/>
            <person name="Nagy L.G."/>
        </authorList>
    </citation>
    <scope>NUCLEOTIDE SEQUENCE [LARGE SCALE GENOMIC DNA]</scope>
    <source>
        <strain evidence="2 3">FP101781</strain>
    </source>
</reference>
<dbReference type="GO" id="GO:0005869">
    <property type="term" value="C:dynactin complex"/>
    <property type="evidence" value="ECO:0007669"/>
    <property type="project" value="InterPro"/>
</dbReference>
<dbReference type="InterPro" id="IPR009991">
    <property type="entry name" value="DCTN3"/>
</dbReference>
<dbReference type="GO" id="GO:0061640">
    <property type="term" value="P:cytoskeleton-dependent cytokinesis"/>
    <property type="evidence" value="ECO:0007669"/>
    <property type="project" value="InterPro"/>
</dbReference>
<dbReference type="AlphaFoldDB" id="A0A4Y7TRH7"/>
<proteinExistence type="predicted"/>
<feature type="compositionally biased region" description="Polar residues" evidence="1">
    <location>
        <begin position="1"/>
        <end position="14"/>
    </location>
</feature>
<protein>
    <submittedName>
        <fullName evidence="2">Uncharacterized protein</fullName>
    </submittedName>
</protein>
<dbReference type="EMBL" id="QPFP01000005">
    <property type="protein sequence ID" value="TEB36591.1"/>
    <property type="molecule type" value="Genomic_DNA"/>
</dbReference>
<sequence>MANYGARTSTSPLAQHSFEDLDLDDADTPQASTSKPRKPIDPQLALELRVRWLEALVSGLSLASNNSSVGRSKGKGKANGLGVGSENLVRLAENVQRELEAAVEGNEGLKKFMDHYDQHAHFLTPAFALSGVLPDEESYSALTPEEVNAFLTEMEPDIRAADSDLREMNELVKKGVTSSGKLGDYESLQPRLDALLSKNKADIELADALERRIATLVQKHATSVDTLSELFVAWDDAVTGAEDAIMQMEKEKKERSRLGLE</sequence>
<organism evidence="2 3">
    <name type="scientific">Coprinellus micaceus</name>
    <name type="common">Glistening ink-cap mushroom</name>
    <name type="synonym">Coprinus micaceus</name>
    <dbReference type="NCBI Taxonomy" id="71717"/>
    <lineage>
        <taxon>Eukaryota</taxon>
        <taxon>Fungi</taxon>
        <taxon>Dikarya</taxon>
        <taxon>Basidiomycota</taxon>
        <taxon>Agaricomycotina</taxon>
        <taxon>Agaricomycetes</taxon>
        <taxon>Agaricomycetidae</taxon>
        <taxon>Agaricales</taxon>
        <taxon>Agaricineae</taxon>
        <taxon>Psathyrellaceae</taxon>
        <taxon>Coprinellus</taxon>
    </lineage>
</organism>
<evidence type="ECO:0000313" key="3">
    <source>
        <dbReference type="Proteomes" id="UP000298030"/>
    </source>
</evidence>
<name>A0A4Y7TRH7_COPMI</name>